<protein>
    <submittedName>
        <fullName evidence="1">Uncharacterized protein</fullName>
    </submittedName>
</protein>
<dbReference type="Proteomes" id="UP000003973">
    <property type="component" value="Unassembled WGS sequence"/>
</dbReference>
<keyword evidence="2" id="KW-1185">Reference proteome</keyword>
<organism evidence="1 2">
    <name type="scientific">Oxalobacter paraformigenes</name>
    <dbReference type="NCBI Taxonomy" id="556268"/>
    <lineage>
        <taxon>Bacteria</taxon>
        <taxon>Pseudomonadati</taxon>
        <taxon>Pseudomonadota</taxon>
        <taxon>Betaproteobacteria</taxon>
        <taxon>Burkholderiales</taxon>
        <taxon>Oxalobacteraceae</taxon>
        <taxon>Oxalobacter</taxon>
    </lineage>
</organism>
<dbReference type="AlphaFoldDB" id="T5LE67"/>
<evidence type="ECO:0000313" key="1">
    <source>
        <dbReference type="EMBL" id="EQM95156.1"/>
    </source>
</evidence>
<name>T5LE67_9BURK</name>
<sequence>MQTEFMLLAIYNKPRLNFKEVCHALGIKENTAYTQRSLGVFPVPMAGNPLSADIRDVAATLDDMRQSSK</sequence>
<gene>
    <name evidence="1" type="ORF">OFAG_02252</name>
</gene>
<dbReference type="HOGENOM" id="CLU_2771928_0_0_4"/>
<reference evidence="1" key="1">
    <citation type="submission" date="2011-10" db="EMBL/GenBank/DDBJ databases">
        <title>The Genome Sequence of Oxalobacter formigenes HOxBLS.</title>
        <authorList>
            <consortium name="The Broad Institute Genome Sequencing Platform"/>
            <person name="Earl A."/>
            <person name="Ward D."/>
            <person name="Feldgarden M."/>
            <person name="Gevers D."/>
            <person name="Allison M.J."/>
            <person name="Humphrey S."/>
            <person name="Young S.K."/>
            <person name="Zeng Q."/>
            <person name="Gargeya S."/>
            <person name="Fitzgerald M."/>
            <person name="Haas B."/>
            <person name="Abouelleil A."/>
            <person name="Alvarado L."/>
            <person name="Arachchi H.M."/>
            <person name="Berlin A."/>
            <person name="Brown A."/>
            <person name="Chapman S.B."/>
            <person name="Chen Z."/>
            <person name="Dunbar C."/>
            <person name="Freedman E."/>
            <person name="Gearin G."/>
            <person name="Goldberg J."/>
            <person name="Griggs A."/>
            <person name="Gujja S."/>
            <person name="Heiman D."/>
            <person name="Howarth C."/>
            <person name="Larson L."/>
            <person name="Lui A."/>
            <person name="MacDonald P.J.P."/>
            <person name="Montmayeur A."/>
            <person name="Murphy C."/>
            <person name="Neiman D."/>
            <person name="Pearson M."/>
            <person name="Priest M."/>
            <person name="Roberts A."/>
            <person name="Saif S."/>
            <person name="Shea T."/>
            <person name="Shenoy N."/>
            <person name="Sisk P."/>
            <person name="Stolte C."/>
            <person name="Sykes S."/>
            <person name="Wortman J."/>
            <person name="Nusbaum C."/>
            <person name="Birren B."/>
        </authorList>
    </citation>
    <scope>NUCLEOTIDE SEQUENCE [LARGE SCALE GENOMIC DNA]</scope>
    <source>
        <strain evidence="1">HOxBLS</strain>
    </source>
</reference>
<evidence type="ECO:0000313" key="2">
    <source>
        <dbReference type="Proteomes" id="UP000003973"/>
    </source>
</evidence>
<dbReference type="EMBL" id="ACDP02000023">
    <property type="protein sequence ID" value="EQM95156.1"/>
    <property type="molecule type" value="Genomic_DNA"/>
</dbReference>
<comment type="caution">
    <text evidence="1">The sequence shown here is derived from an EMBL/GenBank/DDBJ whole genome shotgun (WGS) entry which is preliminary data.</text>
</comment>
<accession>T5LE67</accession>
<proteinExistence type="predicted"/>